<dbReference type="InterPro" id="IPR003439">
    <property type="entry name" value="ABC_transporter-like_ATP-bd"/>
</dbReference>
<evidence type="ECO:0000256" key="10">
    <source>
        <dbReference type="ARBA" id="ARBA00022989"/>
    </source>
</evidence>
<dbReference type="GO" id="GO:0015421">
    <property type="term" value="F:ABC-type oligopeptide transporter activity"/>
    <property type="evidence" value="ECO:0007669"/>
    <property type="project" value="TreeGrafter"/>
</dbReference>
<dbReference type="CDD" id="cd18570">
    <property type="entry name" value="ABC_6TM_PCAT1_LagD_like"/>
    <property type="match status" value="1"/>
</dbReference>
<dbReference type="GO" id="GO:0016887">
    <property type="term" value="F:ATP hydrolysis activity"/>
    <property type="evidence" value="ECO:0007669"/>
    <property type="project" value="InterPro"/>
</dbReference>
<dbReference type="GO" id="GO:0008234">
    <property type="term" value="F:cysteine-type peptidase activity"/>
    <property type="evidence" value="ECO:0007669"/>
    <property type="project" value="InterPro"/>
</dbReference>
<evidence type="ECO:0000256" key="7">
    <source>
        <dbReference type="ARBA" id="ARBA00022801"/>
    </source>
</evidence>
<dbReference type="Pfam" id="PF03412">
    <property type="entry name" value="Peptidase_C39"/>
    <property type="match status" value="1"/>
</dbReference>
<dbReference type="STRING" id="1302689.RG47T_1361"/>
<dbReference type="PROSITE" id="PS00211">
    <property type="entry name" value="ABC_TRANSPORTER_1"/>
    <property type="match status" value="1"/>
</dbReference>
<feature type="domain" description="ABC transporter" evidence="13">
    <location>
        <begin position="479"/>
        <end position="714"/>
    </location>
</feature>
<evidence type="ECO:0000256" key="3">
    <source>
        <dbReference type="ARBA" id="ARBA00022475"/>
    </source>
</evidence>
<keyword evidence="5 12" id="KW-0812">Transmembrane</keyword>
<keyword evidence="17" id="KW-1185">Reference proteome</keyword>
<dbReference type="Gene3D" id="1.20.1560.10">
    <property type="entry name" value="ABC transporter type 1, transmembrane domain"/>
    <property type="match status" value="1"/>
</dbReference>
<dbReference type="InterPro" id="IPR036640">
    <property type="entry name" value="ABC1_TM_sf"/>
</dbReference>
<dbReference type="Pfam" id="PF00664">
    <property type="entry name" value="ABC_membrane"/>
    <property type="match status" value="1"/>
</dbReference>
<comment type="subcellular location">
    <subcellularLocation>
        <location evidence="1">Cell membrane</location>
        <topology evidence="1">Multi-pass membrane protein</topology>
    </subcellularLocation>
</comment>
<evidence type="ECO:0000256" key="8">
    <source>
        <dbReference type="ARBA" id="ARBA00022840"/>
    </source>
</evidence>
<dbReference type="PROSITE" id="PS50929">
    <property type="entry name" value="ABC_TM1F"/>
    <property type="match status" value="1"/>
</dbReference>
<dbReference type="Gene3D" id="3.40.50.300">
    <property type="entry name" value="P-loop containing nucleotide triphosphate hydrolases"/>
    <property type="match status" value="1"/>
</dbReference>
<reference evidence="16 17" key="1">
    <citation type="submission" date="2016-11" db="EMBL/GenBank/DDBJ databases">
        <title>Whole Genome Sequencing of Mucilaginibacter polytrichastri RG4-7(T) isolated from the moss sample.</title>
        <authorList>
            <person name="Li Y."/>
        </authorList>
    </citation>
    <scope>NUCLEOTIDE SEQUENCE [LARGE SCALE GENOMIC DNA]</scope>
    <source>
        <strain evidence="16 17">RG4-7</strain>
    </source>
</reference>
<dbReference type="InterPro" id="IPR017871">
    <property type="entry name" value="ABC_transporter-like_CS"/>
</dbReference>
<dbReference type="GO" id="GO:0005524">
    <property type="term" value="F:ATP binding"/>
    <property type="evidence" value="ECO:0007669"/>
    <property type="project" value="UniProtKB-KW"/>
</dbReference>
<dbReference type="OrthoDB" id="9760358at2"/>
<organism evidence="16 17">
    <name type="scientific">Mucilaginibacter polytrichastri</name>
    <dbReference type="NCBI Taxonomy" id="1302689"/>
    <lineage>
        <taxon>Bacteria</taxon>
        <taxon>Pseudomonadati</taxon>
        <taxon>Bacteroidota</taxon>
        <taxon>Sphingobacteriia</taxon>
        <taxon>Sphingobacteriales</taxon>
        <taxon>Sphingobacteriaceae</taxon>
        <taxon>Mucilaginibacter</taxon>
    </lineage>
</organism>
<feature type="transmembrane region" description="Helical" evidence="12">
    <location>
        <begin position="162"/>
        <end position="184"/>
    </location>
</feature>
<evidence type="ECO:0000256" key="4">
    <source>
        <dbReference type="ARBA" id="ARBA00022670"/>
    </source>
</evidence>
<dbReference type="AlphaFoldDB" id="A0A1Q5ZVW8"/>
<dbReference type="PANTHER" id="PTHR43394:SF1">
    <property type="entry name" value="ATP-BINDING CASSETTE SUB-FAMILY B MEMBER 10, MITOCHONDRIAL"/>
    <property type="match status" value="1"/>
</dbReference>
<dbReference type="InterPro" id="IPR011527">
    <property type="entry name" value="ABC1_TM_dom"/>
</dbReference>
<proteinExistence type="predicted"/>
<dbReference type="GO" id="GO:0005886">
    <property type="term" value="C:plasma membrane"/>
    <property type="evidence" value="ECO:0007669"/>
    <property type="project" value="UniProtKB-SubCell"/>
</dbReference>
<feature type="transmembrane region" description="Helical" evidence="12">
    <location>
        <begin position="302"/>
        <end position="320"/>
    </location>
</feature>
<evidence type="ECO:0000256" key="12">
    <source>
        <dbReference type="SAM" id="Phobius"/>
    </source>
</evidence>
<keyword evidence="2" id="KW-0813">Transport</keyword>
<dbReference type="Pfam" id="PF00005">
    <property type="entry name" value="ABC_tran"/>
    <property type="match status" value="1"/>
</dbReference>
<feature type="transmembrane region" description="Helical" evidence="12">
    <location>
        <begin position="199"/>
        <end position="217"/>
    </location>
</feature>
<dbReference type="SUPFAM" id="SSF52540">
    <property type="entry name" value="P-loop containing nucleoside triphosphate hydrolases"/>
    <property type="match status" value="1"/>
</dbReference>
<evidence type="ECO:0000259" key="14">
    <source>
        <dbReference type="PROSITE" id="PS50929"/>
    </source>
</evidence>
<name>A0A1Q5ZVW8_9SPHI</name>
<accession>A0A1Q5ZVW8</accession>
<evidence type="ECO:0000256" key="1">
    <source>
        <dbReference type="ARBA" id="ARBA00004651"/>
    </source>
</evidence>
<dbReference type="InterPro" id="IPR005897">
    <property type="entry name" value="Pept_C39_ABC_bacteriocin"/>
</dbReference>
<feature type="transmembrane region" description="Helical" evidence="12">
    <location>
        <begin position="277"/>
        <end position="296"/>
    </location>
</feature>
<dbReference type="InterPro" id="IPR039421">
    <property type="entry name" value="Type_1_exporter"/>
</dbReference>
<evidence type="ECO:0000313" key="17">
    <source>
        <dbReference type="Proteomes" id="UP000186720"/>
    </source>
</evidence>
<comment type="caution">
    <text evidence="16">The sequence shown here is derived from an EMBL/GenBank/DDBJ whole genome shotgun (WGS) entry which is preliminary data.</text>
</comment>
<keyword evidence="11 12" id="KW-0472">Membrane</keyword>
<dbReference type="RefSeq" id="WP_074488685.1">
    <property type="nucleotide sequence ID" value="NZ_FPAM01000002.1"/>
</dbReference>
<evidence type="ECO:0000256" key="5">
    <source>
        <dbReference type="ARBA" id="ARBA00022692"/>
    </source>
</evidence>
<evidence type="ECO:0000256" key="9">
    <source>
        <dbReference type="ARBA" id="ARBA00022967"/>
    </source>
</evidence>
<dbReference type="Proteomes" id="UP000186720">
    <property type="component" value="Unassembled WGS sequence"/>
</dbReference>
<evidence type="ECO:0000256" key="6">
    <source>
        <dbReference type="ARBA" id="ARBA00022741"/>
    </source>
</evidence>
<dbReference type="SMART" id="SM00382">
    <property type="entry name" value="AAA"/>
    <property type="match status" value="1"/>
</dbReference>
<dbReference type="Gene3D" id="3.90.70.10">
    <property type="entry name" value="Cysteine proteinases"/>
    <property type="match status" value="1"/>
</dbReference>
<feature type="transmembrane region" description="Helical" evidence="12">
    <location>
        <begin position="392"/>
        <end position="410"/>
    </location>
</feature>
<keyword evidence="4" id="KW-0645">Protease</keyword>
<dbReference type="CDD" id="cd02418">
    <property type="entry name" value="Peptidase_C39B"/>
    <property type="match status" value="1"/>
</dbReference>
<dbReference type="NCBIfam" id="TIGR01193">
    <property type="entry name" value="bacteriocin_ABC"/>
    <property type="match status" value="1"/>
</dbReference>
<protein>
    <recommendedName>
        <fullName evidence="18">Lactococcin-G-processing and transport ATP-binding protein LagD</fullName>
    </recommendedName>
</protein>
<evidence type="ECO:0008006" key="18">
    <source>
        <dbReference type="Google" id="ProtNLM"/>
    </source>
</evidence>
<dbReference type="FunFam" id="3.40.50.300:FF:000221">
    <property type="entry name" value="Multidrug ABC transporter ATP-binding protein"/>
    <property type="match status" value="1"/>
</dbReference>
<gene>
    <name evidence="16" type="ORF">RG47T_1361</name>
</gene>
<dbReference type="SUPFAM" id="SSF90123">
    <property type="entry name" value="ABC transporter transmembrane region"/>
    <property type="match status" value="1"/>
</dbReference>
<feature type="domain" description="ABC transmembrane type-1" evidence="14">
    <location>
        <begin position="164"/>
        <end position="445"/>
    </location>
</feature>
<feature type="domain" description="Peptidase C39" evidence="15">
    <location>
        <begin position="9"/>
        <end position="133"/>
    </location>
</feature>
<dbReference type="InterPro" id="IPR005074">
    <property type="entry name" value="Peptidase_C39"/>
</dbReference>
<evidence type="ECO:0000313" key="16">
    <source>
        <dbReference type="EMBL" id="OKS85915.1"/>
    </source>
</evidence>
<evidence type="ECO:0000256" key="2">
    <source>
        <dbReference type="ARBA" id="ARBA00022448"/>
    </source>
</evidence>
<evidence type="ECO:0000259" key="15">
    <source>
        <dbReference type="PROSITE" id="PS50990"/>
    </source>
</evidence>
<keyword evidence="8" id="KW-0067">ATP-binding</keyword>
<evidence type="ECO:0000256" key="11">
    <source>
        <dbReference type="ARBA" id="ARBA00023136"/>
    </source>
</evidence>
<dbReference type="PANTHER" id="PTHR43394">
    <property type="entry name" value="ATP-DEPENDENT PERMEASE MDL1, MITOCHONDRIAL"/>
    <property type="match status" value="1"/>
</dbReference>
<keyword evidence="7" id="KW-0378">Hydrolase</keyword>
<dbReference type="GO" id="GO:0006508">
    <property type="term" value="P:proteolysis"/>
    <property type="evidence" value="ECO:0007669"/>
    <property type="project" value="UniProtKB-KW"/>
</dbReference>
<keyword evidence="3" id="KW-1003">Cell membrane</keyword>
<dbReference type="PROSITE" id="PS50893">
    <property type="entry name" value="ABC_TRANSPORTER_2"/>
    <property type="match status" value="1"/>
</dbReference>
<dbReference type="EMBL" id="MPPL01000001">
    <property type="protein sequence ID" value="OKS85915.1"/>
    <property type="molecule type" value="Genomic_DNA"/>
</dbReference>
<keyword evidence="10 12" id="KW-1133">Transmembrane helix</keyword>
<dbReference type="InterPro" id="IPR027417">
    <property type="entry name" value="P-loop_NTPase"/>
</dbReference>
<keyword evidence="9" id="KW-1278">Translocase</keyword>
<sequence>MRNGIKIKQQDTKDCGAACLASIAAFHKLHLPLSRIRQYAGTDKKGTNVLGILEAAKIIGFNATAARGDLESLTKIPLPAIVHLILKNGLQHYVVVYEVSKKRIKYMDPSDGAFHNVLLKSFNEEWTKVIILLLPNENFTEGSEKASNLRRFWSLLAPHKSAIIQALLGAIIYTILGLGTAIYVQKIVDFVLIDGNTRLLNMMSIGMLVLLVFQTVINQIKSLLVLRTGQMMDAQLILGYYKHLLKLPQNFFDTMRVGEIISRVNDAVKIRVFINDIAMNLIVNVLITAFSISIMFIYYWKLALIIIAIIPVYIIIYWLSNKANKKWQRKLMENSAELETQLVESINSAGTIKRFGIEEHANRKTENSFIKLLRTIYSSSVNSLYLNNSSDFFNRLFTIAILWAGAYFVVQRELSPGELLSFYALVGYFTGPASSLISANKNVQDALIAADRLFEIIDLETEKYDKDKILLMPDMLGDINFNNVSFRYGTRQMVFENLSLTIKLNQNTAIVGESGSGKSTLLSVMQNLYPVTTGSITIGGFDLKHVNNDSLRKIISVVPQQIDLFAGTIIENIALGDNQPDMQRILSLCKLLGINDFVENLPDHYHSTISEQGVNLSGGQKQRLAIARALYRNPEILILDEATSSLDPLSEQKVYDTLAWFKGQNKTIITIAHKLSTIKHCDEILVLKNGKLLERGDHKTLVALNSHYASLWQFHLGESYS</sequence>
<evidence type="ECO:0000259" key="13">
    <source>
        <dbReference type="PROSITE" id="PS50893"/>
    </source>
</evidence>
<dbReference type="PROSITE" id="PS50990">
    <property type="entry name" value="PEPTIDASE_C39"/>
    <property type="match status" value="1"/>
</dbReference>
<dbReference type="InterPro" id="IPR003593">
    <property type="entry name" value="AAA+_ATPase"/>
</dbReference>
<keyword evidence="6" id="KW-0547">Nucleotide-binding</keyword>
<dbReference type="GO" id="GO:0043214">
    <property type="term" value="F:ABC-type bacteriocin transporter activity"/>
    <property type="evidence" value="ECO:0007669"/>
    <property type="project" value="InterPro"/>
</dbReference>